<reference evidence="1 2" key="1">
    <citation type="journal article" date="2009" name="PLoS Genet.">
        <title>Genomic analysis of the basal lineage fungus Rhizopus oryzae reveals a whole-genome duplication.</title>
        <authorList>
            <person name="Ma L.-J."/>
            <person name="Ibrahim A.S."/>
            <person name="Skory C."/>
            <person name="Grabherr M.G."/>
            <person name="Burger G."/>
            <person name="Butler M."/>
            <person name="Elias M."/>
            <person name="Idnurm A."/>
            <person name="Lang B.F."/>
            <person name="Sone T."/>
            <person name="Abe A."/>
            <person name="Calvo S.E."/>
            <person name="Corrochano L.M."/>
            <person name="Engels R."/>
            <person name="Fu J."/>
            <person name="Hansberg W."/>
            <person name="Kim J.-M."/>
            <person name="Kodira C.D."/>
            <person name="Koehrsen M.J."/>
            <person name="Liu B."/>
            <person name="Miranda-Saavedra D."/>
            <person name="O'Leary S."/>
            <person name="Ortiz-Castellanos L."/>
            <person name="Poulter R."/>
            <person name="Rodriguez-Romero J."/>
            <person name="Ruiz-Herrera J."/>
            <person name="Shen Y.-Q."/>
            <person name="Zeng Q."/>
            <person name="Galagan J."/>
            <person name="Birren B.W."/>
            <person name="Cuomo C.A."/>
            <person name="Wickes B.L."/>
        </authorList>
    </citation>
    <scope>NUCLEOTIDE SEQUENCE [LARGE SCALE GENOMIC DNA]</scope>
    <source>
        <strain evidence="2">RA 99-880 / ATCC MYA-4621 / FGSC 9543 / NRRL 43880</strain>
    </source>
</reference>
<protein>
    <submittedName>
        <fullName evidence="1">Uncharacterized protein</fullName>
    </submittedName>
</protein>
<dbReference type="RefSeq" id="XP_067525206.1">
    <property type="nucleotide sequence ID" value="XM_067669105.1"/>
</dbReference>
<evidence type="ECO:0000313" key="1">
    <source>
        <dbReference type="EMBL" id="EIE89810.1"/>
    </source>
</evidence>
<dbReference type="Proteomes" id="UP000009138">
    <property type="component" value="Unassembled WGS sequence"/>
</dbReference>
<keyword evidence="2" id="KW-1185">Reference proteome</keyword>
<dbReference type="InParanoid" id="I1CMY0"/>
<organism evidence="1 2">
    <name type="scientific">Rhizopus delemar (strain RA 99-880 / ATCC MYA-4621 / FGSC 9543 / NRRL 43880)</name>
    <name type="common">Mucormycosis agent</name>
    <name type="synonym">Rhizopus arrhizus var. delemar</name>
    <dbReference type="NCBI Taxonomy" id="246409"/>
    <lineage>
        <taxon>Eukaryota</taxon>
        <taxon>Fungi</taxon>
        <taxon>Fungi incertae sedis</taxon>
        <taxon>Mucoromycota</taxon>
        <taxon>Mucoromycotina</taxon>
        <taxon>Mucoromycetes</taxon>
        <taxon>Mucorales</taxon>
        <taxon>Mucorineae</taxon>
        <taxon>Rhizopodaceae</taxon>
        <taxon>Rhizopus</taxon>
    </lineage>
</organism>
<dbReference type="GeneID" id="93621486"/>
<name>I1CMY0_RHIO9</name>
<sequence>MLWTIKYSVLEWIVDLLGDGKILLDTCDCFPIVGFVVVDLLPIQRLVWFLKLGRKHEVDPPQKAIHPT</sequence>
<evidence type="ECO:0000313" key="2">
    <source>
        <dbReference type="Proteomes" id="UP000009138"/>
    </source>
</evidence>
<dbReference type="EMBL" id="CH476745">
    <property type="protein sequence ID" value="EIE89810.1"/>
    <property type="molecule type" value="Genomic_DNA"/>
</dbReference>
<accession>I1CMY0</accession>
<proteinExistence type="predicted"/>
<dbReference type="AlphaFoldDB" id="I1CMY0"/>
<dbReference type="VEuPathDB" id="FungiDB:RO3G_14521"/>
<gene>
    <name evidence="1" type="ORF">RO3G_14521</name>
</gene>